<dbReference type="PANTHER" id="PTHR30244">
    <property type="entry name" value="TRANSAMINASE"/>
    <property type="match status" value="1"/>
</dbReference>
<dbReference type="Gene3D" id="3.90.1150.10">
    <property type="entry name" value="Aspartate Aminotransferase, domain 1"/>
    <property type="match status" value="1"/>
</dbReference>
<dbReference type="GO" id="GO:0008483">
    <property type="term" value="F:transaminase activity"/>
    <property type="evidence" value="ECO:0007669"/>
    <property type="project" value="UniProtKB-KW"/>
</dbReference>
<dbReference type="InterPro" id="IPR015424">
    <property type="entry name" value="PyrdxlP-dep_Trfase"/>
</dbReference>
<keyword evidence="1 2" id="KW-0663">Pyridoxal phosphate</keyword>
<dbReference type="Proteomes" id="UP000001979">
    <property type="component" value="Chromosome"/>
</dbReference>
<evidence type="ECO:0000313" key="4">
    <source>
        <dbReference type="Proteomes" id="UP000001979"/>
    </source>
</evidence>
<dbReference type="RefSeq" id="WP_011499637.1">
    <property type="nucleotide sequence ID" value="NC_007955.1"/>
</dbReference>
<name>Q12VN3_METBU</name>
<dbReference type="Gene3D" id="3.40.640.10">
    <property type="entry name" value="Type I PLP-dependent aspartate aminotransferase-like (Major domain)"/>
    <property type="match status" value="1"/>
</dbReference>
<comment type="similarity">
    <text evidence="2">Belongs to the DegT/DnrJ/EryC1 family.</text>
</comment>
<dbReference type="CDD" id="cd00616">
    <property type="entry name" value="AHBA_syn"/>
    <property type="match status" value="1"/>
</dbReference>
<gene>
    <name evidence="3" type="ordered locus">Mbur_1589</name>
</gene>
<keyword evidence="3" id="KW-0032">Aminotransferase</keyword>
<dbReference type="KEGG" id="mbu:Mbur_1589"/>
<evidence type="ECO:0000256" key="2">
    <source>
        <dbReference type="RuleBase" id="RU004508"/>
    </source>
</evidence>
<proteinExistence type="inferred from homology"/>
<dbReference type="GeneID" id="3998676"/>
<dbReference type="PANTHER" id="PTHR30244:SF39">
    <property type="entry name" value="BLR3650 PROTEIN"/>
    <property type="match status" value="1"/>
</dbReference>
<dbReference type="HOGENOM" id="CLU_033332_7_2_2"/>
<dbReference type="SUPFAM" id="SSF53383">
    <property type="entry name" value="PLP-dependent transferases"/>
    <property type="match status" value="1"/>
</dbReference>
<dbReference type="STRING" id="259564.Mbur_1589"/>
<evidence type="ECO:0000313" key="3">
    <source>
        <dbReference type="EMBL" id="ABE52493.1"/>
    </source>
</evidence>
<reference evidence="4" key="1">
    <citation type="journal article" date="2009" name="ISME J.">
        <title>The genome sequence of the psychrophilic archaeon, Methanococcoides burtonii: the role of genome evolution in cold adaptation.</title>
        <authorList>
            <person name="Allen M.A."/>
            <person name="Lauro F.M."/>
            <person name="Williams T.J."/>
            <person name="Burg D."/>
            <person name="Siddiqui K.S."/>
            <person name="De Francisci D."/>
            <person name="Chong K.W."/>
            <person name="Pilak O."/>
            <person name="Chew H.H."/>
            <person name="De Maere M.Z."/>
            <person name="Ting L."/>
            <person name="Katrib M."/>
            <person name="Ng C."/>
            <person name="Sowers K.R."/>
            <person name="Galperin M.Y."/>
            <person name="Anderson I.J."/>
            <person name="Ivanova N."/>
            <person name="Dalin E."/>
            <person name="Martinez M."/>
            <person name="Lapidus A."/>
            <person name="Hauser L."/>
            <person name="Land M."/>
            <person name="Thomas T."/>
            <person name="Cavicchioli R."/>
        </authorList>
    </citation>
    <scope>NUCLEOTIDE SEQUENCE [LARGE SCALE GENOMIC DNA]</scope>
    <source>
        <strain evidence="4">DSM 6242 / NBRC 107633 / OCM 468 / ACE-M</strain>
    </source>
</reference>
<accession>Q12VN3</accession>
<dbReference type="AlphaFoldDB" id="Q12VN3"/>
<dbReference type="PIRSF" id="PIRSF000390">
    <property type="entry name" value="PLP_StrS"/>
    <property type="match status" value="1"/>
</dbReference>
<dbReference type="Pfam" id="PF01041">
    <property type="entry name" value="DegT_DnrJ_EryC1"/>
    <property type="match status" value="1"/>
</dbReference>
<dbReference type="InterPro" id="IPR015422">
    <property type="entry name" value="PyrdxlP-dep_Trfase_small"/>
</dbReference>
<dbReference type="GO" id="GO:0000271">
    <property type="term" value="P:polysaccharide biosynthetic process"/>
    <property type="evidence" value="ECO:0007669"/>
    <property type="project" value="TreeGrafter"/>
</dbReference>
<dbReference type="InterPro" id="IPR015421">
    <property type="entry name" value="PyrdxlP-dep_Trfase_major"/>
</dbReference>
<dbReference type="EMBL" id="CP000300">
    <property type="protein sequence ID" value="ABE52493.1"/>
    <property type="molecule type" value="Genomic_DNA"/>
</dbReference>
<organism evidence="3 4">
    <name type="scientific">Methanococcoides burtonii (strain DSM 6242 / NBRC 107633 / OCM 468 / ACE-M)</name>
    <dbReference type="NCBI Taxonomy" id="259564"/>
    <lineage>
        <taxon>Archaea</taxon>
        <taxon>Methanobacteriati</taxon>
        <taxon>Methanobacteriota</taxon>
        <taxon>Stenosarchaea group</taxon>
        <taxon>Methanomicrobia</taxon>
        <taxon>Methanosarcinales</taxon>
        <taxon>Methanosarcinaceae</taxon>
        <taxon>Methanococcoides</taxon>
    </lineage>
</organism>
<dbReference type="FunFam" id="3.40.640.10:FF:000089">
    <property type="entry name" value="Aminotransferase, DegT/DnrJ/EryC1/StrS family"/>
    <property type="match status" value="1"/>
</dbReference>
<keyword evidence="4" id="KW-1185">Reference proteome</keyword>
<keyword evidence="3" id="KW-0808">Transferase</keyword>
<protein>
    <submittedName>
        <fullName evidence="3">Aminotransferase</fullName>
    </submittedName>
</protein>
<dbReference type="OrthoDB" id="10355at2157"/>
<sequence length="370" mass="41516">MIPLAQPDIGEEEIRLVNEVLRSGWLSMGPKVIEFEKLFAKYMGTKHAIAINSGTSGLHLCIKSLNISKGDEVITSPFSFIASSNCIMFEGGTPVFVDIDPDTLNLDAKQIEDAITENTKAILPVHVFGHPCEMDAIMDIAEEHDLAVVEDACEAIGAEYKGKKAGTFGNASVFAFYPNKQITTGEGAMIVTDDDHIAKLCKSMRNQGRSEDAEWLNHIMLGYNYRLDEMSCALGIGQLDRIDELLGKRSRVAEKYTKKLNGVDGIVTQYLSQDVKMSWFVYVVQVSQEIDRNEVMKYLREHDVSCRPYFTPIHLQPFYKETFGYKEGDFPICERVCESTIALPFYGNIDEQTIEEVCSVLKDALEIYKN</sequence>
<dbReference type="GO" id="GO:0030170">
    <property type="term" value="F:pyridoxal phosphate binding"/>
    <property type="evidence" value="ECO:0007669"/>
    <property type="project" value="TreeGrafter"/>
</dbReference>
<dbReference type="InterPro" id="IPR000653">
    <property type="entry name" value="DegT/StrS_aminotransferase"/>
</dbReference>
<evidence type="ECO:0000256" key="1">
    <source>
        <dbReference type="ARBA" id="ARBA00022898"/>
    </source>
</evidence>